<name>A0A2G8KLP0_STIJA</name>
<evidence type="ECO:0000313" key="2">
    <source>
        <dbReference type="Proteomes" id="UP000230750"/>
    </source>
</evidence>
<dbReference type="EMBL" id="MRZV01000492">
    <property type="protein sequence ID" value="PIK48926.1"/>
    <property type="molecule type" value="Genomic_DNA"/>
</dbReference>
<gene>
    <name evidence="1" type="ORF">BSL78_14195</name>
</gene>
<proteinExistence type="predicted"/>
<dbReference type="AlphaFoldDB" id="A0A2G8KLP0"/>
<keyword evidence="1" id="KW-0489">Methyltransferase</keyword>
<dbReference type="Gene3D" id="3.40.50.150">
    <property type="entry name" value="Vaccinia Virus protein VP39"/>
    <property type="match status" value="1"/>
</dbReference>
<sequence length="293" mass="33363">MDVNFYTPLQASQQYSASFEAYKANSEENQNISRWISEQFDDISRSLCKQFEGVSTLSILGIGSGDGTFEVEIVIQLLKTFPSVACTVVEPSGERIESYKQLVEKRKSALHGATFEWRAESLDEFYEVNRVNKRQFHFLSLIHSCYFMKHQELENHLRQITGFLYAGGQALIMHDAETTLMIQFQKRFTSNLHPLRPTIHGGHIKDALKNLQIEYEASIIPILCDATKCSDEDSVEGNLLLDFLFAVEGCRANGKSEILKMIFEFMNNSDVSFNENGKLYVRMPTQVIVISVT</sequence>
<organism evidence="1 2">
    <name type="scientific">Stichopus japonicus</name>
    <name type="common">Sea cucumber</name>
    <dbReference type="NCBI Taxonomy" id="307972"/>
    <lineage>
        <taxon>Eukaryota</taxon>
        <taxon>Metazoa</taxon>
        <taxon>Echinodermata</taxon>
        <taxon>Eleutherozoa</taxon>
        <taxon>Echinozoa</taxon>
        <taxon>Holothuroidea</taxon>
        <taxon>Aspidochirotacea</taxon>
        <taxon>Aspidochirotida</taxon>
        <taxon>Stichopodidae</taxon>
        <taxon>Apostichopus</taxon>
    </lineage>
</organism>
<evidence type="ECO:0000313" key="1">
    <source>
        <dbReference type="EMBL" id="PIK48926.1"/>
    </source>
</evidence>
<dbReference type="STRING" id="307972.A0A2G8KLP0"/>
<keyword evidence="2" id="KW-1185">Reference proteome</keyword>
<comment type="caution">
    <text evidence="1">The sequence shown here is derived from an EMBL/GenBank/DDBJ whole genome shotgun (WGS) entry which is preliminary data.</text>
</comment>
<accession>A0A2G8KLP0</accession>
<dbReference type="OrthoDB" id="5984880at2759"/>
<dbReference type="InterPro" id="IPR029063">
    <property type="entry name" value="SAM-dependent_MTases_sf"/>
</dbReference>
<protein>
    <submittedName>
        <fullName evidence="1">Putative histamine N-methyltransferase</fullName>
    </submittedName>
</protein>
<keyword evidence="1" id="KW-0808">Transferase</keyword>
<dbReference type="Proteomes" id="UP000230750">
    <property type="component" value="Unassembled WGS sequence"/>
</dbReference>
<dbReference type="SUPFAM" id="SSF53335">
    <property type="entry name" value="S-adenosyl-L-methionine-dependent methyltransferases"/>
    <property type="match status" value="1"/>
</dbReference>
<reference evidence="1 2" key="1">
    <citation type="journal article" date="2017" name="PLoS Biol.">
        <title>The sea cucumber genome provides insights into morphological evolution and visceral regeneration.</title>
        <authorList>
            <person name="Zhang X."/>
            <person name="Sun L."/>
            <person name="Yuan J."/>
            <person name="Sun Y."/>
            <person name="Gao Y."/>
            <person name="Zhang L."/>
            <person name="Li S."/>
            <person name="Dai H."/>
            <person name="Hamel J.F."/>
            <person name="Liu C."/>
            <person name="Yu Y."/>
            <person name="Liu S."/>
            <person name="Lin W."/>
            <person name="Guo K."/>
            <person name="Jin S."/>
            <person name="Xu P."/>
            <person name="Storey K.B."/>
            <person name="Huan P."/>
            <person name="Zhang T."/>
            <person name="Zhou Y."/>
            <person name="Zhang J."/>
            <person name="Lin C."/>
            <person name="Li X."/>
            <person name="Xing L."/>
            <person name="Huo D."/>
            <person name="Sun M."/>
            <person name="Wang L."/>
            <person name="Mercier A."/>
            <person name="Li F."/>
            <person name="Yang H."/>
            <person name="Xiang J."/>
        </authorList>
    </citation>
    <scope>NUCLEOTIDE SEQUENCE [LARGE SCALE GENOMIC DNA]</scope>
    <source>
        <strain evidence="1">Shaxun</strain>
        <tissue evidence="1">Muscle</tissue>
    </source>
</reference>
<dbReference type="GO" id="GO:0008168">
    <property type="term" value="F:methyltransferase activity"/>
    <property type="evidence" value="ECO:0007669"/>
    <property type="project" value="UniProtKB-KW"/>
</dbReference>
<dbReference type="GO" id="GO:0032259">
    <property type="term" value="P:methylation"/>
    <property type="evidence" value="ECO:0007669"/>
    <property type="project" value="UniProtKB-KW"/>
</dbReference>